<reference evidence="1" key="2">
    <citation type="submission" date="2017-11" db="EMBL/GenBank/DDBJ databases">
        <title>Coralsnake Venomics: Analyses of Venom Gland Transcriptomes and Proteomes of Six Brazilian Taxa.</title>
        <authorList>
            <person name="Aird S.D."/>
            <person name="Jorge da Silva N."/>
            <person name="Qiu L."/>
            <person name="Villar-Briones A."/>
            <person name="Aparecida-Saddi V."/>
            <person name="Campos-Telles M.P."/>
            <person name="Grau M."/>
            <person name="Mikheyev A.S."/>
        </authorList>
    </citation>
    <scope>NUCLEOTIDE SEQUENCE</scope>
    <source>
        <tissue evidence="1">Venom_gland</tissue>
    </source>
</reference>
<proteinExistence type="predicted"/>
<reference evidence="1" key="1">
    <citation type="submission" date="2017-07" db="EMBL/GenBank/DDBJ databases">
        <authorList>
            <person name="Mikheyev A."/>
            <person name="Grau M."/>
        </authorList>
    </citation>
    <scope>NUCLEOTIDE SEQUENCE</scope>
    <source>
        <tissue evidence="1">Venom_gland</tissue>
    </source>
</reference>
<dbReference type="AlphaFoldDB" id="A0A2D4ITJ5"/>
<accession>A0A2D4ITJ5</accession>
<dbReference type="EMBL" id="IACK01124505">
    <property type="protein sequence ID" value="LAA87560.1"/>
    <property type="molecule type" value="Transcribed_RNA"/>
</dbReference>
<protein>
    <submittedName>
        <fullName evidence="1">Uncharacterized protein</fullName>
    </submittedName>
</protein>
<name>A0A2D4ITJ5_MICLE</name>
<sequence>MPIICKIKLDSILNGKSQKEICSSCKQKQHQEVFYGPYREWLLWLRLGLAELNALLDLLENALCGKGFATMGNRCHVINIEDSYPTTLLWMFLRKTSIGLKLLAYNPCLPLDVYGLYRYTCKHFGDFFFFIKELLVELFIVPIWTCRHNPC</sequence>
<organism evidence="1">
    <name type="scientific">Micrurus lemniscatus lemniscatus</name>
    <dbReference type="NCBI Taxonomy" id="129467"/>
    <lineage>
        <taxon>Eukaryota</taxon>
        <taxon>Metazoa</taxon>
        <taxon>Chordata</taxon>
        <taxon>Craniata</taxon>
        <taxon>Vertebrata</taxon>
        <taxon>Euteleostomi</taxon>
        <taxon>Lepidosauria</taxon>
        <taxon>Squamata</taxon>
        <taxon>Bifurcata</taxon>
        <taxon>Unidentata</taxon>
        <taxon>Episquamata</taxon>
        <taxon>Toxicofera</taxon>
        <taxon>Serpentes</taxon>
        <taxon>Colubroidea</taxon>
        <taxon>Elapidae</taxon>
        <taxon>Elapinae</taxon>
        <taxon>Micrurus</taxon>
    </lineage>
</organism>
<evidence type="ECO:0000313" key="1">
    <source>
        <dbReference type="EMBL" id="LAA87560.1"/>
    </source>
</evidence>